<evidence type="ECO:0000256" key="6">
    <source>
        <dbReference type="SAM" id="Coils"/>
    </source>
</evidence>
<evidence type="ECO:0000256" key="1">
    <source>
        <dbReference type="ARBA" id="ARBA00008045"/>
    </source>
</evidence>
<dbReference type="PANTHER" id="PTHR21100:SF9">
    <property type="entry name" value="PREFOLDIN SUBUNIT 4"/>
    <property type="match status" value="1"/>
</dbReference>
<name>A0A4Y7LLV9_9CRUS</name>
<organism evidence="7">
    <name type="scientific">Eubosmina coregoni</name>
    <dbReference type="NCBI Taxonomy" id="186181"/>
    <lineage>
        <taxon>Eukaryota</taxon>
        <taxon>Metazoa</taxon>
        <taxon>Ecdysozoa</taxon>
        <taxon>Arthropoda</taxon>
        <taxon>Crustacea</taxon>
        <taxon>Branchiopoda</taxon>
        <taxon>Diplostraca</taxon>
        <taxon>Cladocera</taxon>
        <taxon>Anomopoda</taxon>
        <taxon>Bosminidae</taxon>
        <taxon>Eubosmina</taxon>
    </lineage>
</organism>
<dbReference type="PANTHER" id="PTHR21100">
    <property type="entry name" value="PREFOLDIN SUBUNIT 4"/>
    <property type="match status" value="1"/>
</dbReference>
<dbReference type="CDD" id="cd23165">
    <property type="entry name" value="Prefoldin_4"/>
    <property type="match status" value="1"/>
</dbReference>
<comment type="subunit">
    <text evidence="2 5">Heterohexamer of two PFD-alpha type and four PFD-beta type subunits.</text>
</comment>
<evidence type="ECO:0000256" key="4">
    <source>
        <dbReference type="ARBA" id="ARBA00024667"/>
    </source>
</evidence>
<comment type="function">
    <text evidence="4 5">Binds specifically to cytosolic chaperonin (c-CPN) and transfers target proteins to it. Binds to nascent polypeptide chain and promotes folding in an environment in which there are many competing pathways for nonnative proteins.</text>
</comment>
<feature type="coiled-coil region" evidence="6">
    <location>
        <begin position="32"/>
        <end position="62"/>
    </location>
</feature>
<comment type="similarity">
    <text evidence="1 5">Belongs to the prefoldin subunit beta family.</text>
</comment>
<dbReference type="InterPro" id="IPR016661">
    <property type="entry name" value="PFDN4"/>
</dbReference>
<dbReference type="InterPro" id="IPR002777">
    <property type="entry name" value="PFD_beta-like"/>
</dbReference>
<dbReference type="Pfam" id="PF01920">
    <property type="entry name" value="Prefoldin_2"/>
    <property type="match status" value="1"/>
</dbReference>
<gene>
    <name evidence="7" type="primary">EOG090X0JBP</name>
</gene>
<dbReference type="InterPro" id="IPR009053">
    <property type="entry name" value="Prefoldin"/>
</dbReference>
<sequence length="143" mass="16559">MIIRTKFTFDILQFFSSKDSDIHITLEDQQKINRFARQNAKWEDLKDDLKSKQGDLQNLEDASDDLLMVEDESVPIPFVVGEVFVHLNMEETKEKLEEAKNKVKKDIENIEAECTNIKAIMSDLKTQLYAKFGTSINLEADEE</sequence>
<dbReference type="AlphaFoldDB" id="A0A4Y7LLV9"/>
<dbReference type="PIRSF" id="PIRSF016477">
    <property type="entry name" value="Prefoldin_subunit_4"/>
    <property type="match status" value="1"/>
</dbReference>
<dbReference type="GO" id="GO:0016272">
    <property type="term" value="C:prefoldin complex"/>
    <property type="evidence" value="ECO:0007669"/>
    <property type="project" value="UniProtKB-UniRule"/>
</dbReference>
<dbReference type="GO" id="GO:0051082">
    <property type="term" value="F:unfolded protein binding"/>
    <property type="evidence" value="ECO:0007669"/>
    <property type="project" value="InterPro"/>
</dbReference>
<feature type="coiled-coil region" evidence="6">
    <location>
        <begin position="86"/>
        <end position="127"/>
    </location>
</feature>
<dbReference type="Gene3D" id="1.10.287.370">
    <property type="match status" value="1"/>
</dbReference>
<keyword evidence="6" id="KW-0175">Coiled coil</keyword>
<reference evidence="7" key="1">
    <citation type="submission" date="2018-08" db="EMBL/GenBank/DDBJ databases">
        <authorList>
            <person name="Cornetti L."/>
        </authorList>
    </citation>
    <scope>NUCLEOTIDE SEQUENCE</scope>
    <source>
        <strain evidence="7">FI-BAL1-1</strain>
    </source>
</reference>
<keyword evidence="3 5" id="KW-0143">Chaperone</keyword>
<dbReference type="FunFam" id="1.10.287.370:FF:000005">
    <property type="entry name" value="Prefoldin subunit 4"/>
    <property type="match status" value="1"/>
</dbReference>
<protein>
    <recommendedName>
        <fullName evidence="5">Prefoldin subunit 4</fullName>
    </recommendedName>
</protein>
<dbReference type="SUPFAM" id="SSF46579">
    <property type="entry name" value="Prefoldin"/>
    <property type="match status" value="1"/>
</dbReference>
<dbReference type="GO" id="GO:0006457">
    <property type="term" value="P:protein folding"/>
    <property type="evidence" value="ECO:0007669"/>
    <property type="project" value="UniProtKB-UniRule"/>
</dbReference>
<evidence type="ECO:0000313" key="7">
    <source>
        <dbReference type="EMBL" id="SVE70187.1"/>
    </source>
</evidence>
<evidence type="ECO:0000256" key="2">
    <source>
        <dbReference type="ARBA" id="ARBA00011695"/>
    </source>
</evidence>
<evidence type="ECO:0000256" key="5">
    <source>
        <dbReference type="PIRNR" id="PIRNR016477"/>
    </source>
</evidence>
<accession>A0A4Y7LLV9</accession>
<dbReference type="EMBL" id="LR000568">
    <property type="protein sequence ID" value="SVE70187.1"/>
    <property type="molecule type" value="mRNA"/>
</dbReference>
<dbReference type="GO" id="GO:0005737">
    <property type="term" value="C:cytoplasm"/>
    <property type="evidence" value="ECO:0007669"/>
    <property type="project" value="TreeGrafter"/>
</dbReference>
<proteinExistence type="evidence at transcript level"/>
<evidence type="ECO:0000256" key="3">
    <source>
        <dbReference type="ARBA" id="ARBA00023186"/>
    </source>
</evidence>